<proteinExistence type="predicted"/>
<accession>A0ABN2ESR8</accession>
<name>A0ABN2ESR8_9ACTN</name>
<sequence length="61" mass="6249">MGTHGSGAGPVDGAVGHGHRQLAYPVAETLVKAAILLHLIEPLDKGISNMSPVGWFNFAAA</sequence>
<organism evidence="1 2">
    <name type="scientific">Kribbella sancticallisti</name>
    <dbReference type="NCBI Taxonomy" id="460087"/>
    <lineage>
        <taxon>Bacteria</taxon>
        <taxon>Bacillati</taxon>
        <taxon>Actinomycetota</taxon>
        <taxon>Actinomycetes</taxon>
        <taxon>Propionibacteriales</taxon>
        <taxon>Kribbellaceae</taxon>
        <taxon>Kribbella</taxon>
    </lineage>
</organism>
<dbReference type="RefSeq" id="WP_344222213.1">
    <property type="nucleotide sequence ID" value="NZ_BAAAOS010000064.1"/>
</dbReference>
<gene>
    <name evidence="1" type="ORF">GCM10009789_82330</name>
</gene>
<dbReference type="EMBL" id="BAAAOS010000064">
    <property type="protein sequence ID" value="GAA1615789.1"/>
    <property type="molecule type" value="Genomic_DNA"/>
</dbReference>
<evidence type="ECO:0000313" key="1">
    <source>
        <dbReference type="EMBL" id="GAA1615789.1"/>
    </source>
</evidence>
<reference evidence="1 2" key="1">
    <citation type="journal article" date="2019" name="Int. J. Syst. Evol. Microbiol.">
        <title>The Global Catalogue of Microorganisms (GCM) 10K type strain sequencing project: providing services to taxonomists for standard genome sequencing and annotation.</title>
        <authorList>
            <consortium name="The Broad Institute Genomics Platform"/>
            <consortium name="The Broad Institute Genome Sequencing Center for Infectious Disease"/>
            <person name="Wu L."/>
            <person name="Ma J."/>
        </authorList>
    </citation>
    <scope>NUCLEOTIDE SEQUENCE [LARGE SCALE GENOMIC DNA]</scope>
    <source>
        <strain evidence="1 2">JCM 14969</strain>
    </source>
</reference>
<dbReference type="Proteomes" id="UP001500393">
    <property type="component" value="Unassembled WGS sequence"/>
</dbReference>
<keyword evidence="2" id="KW-1185">Reference proteome</keyword>
<protein>
    <submittedName>
        <fullName evidence="1">Uncharacterized protein</fullName>
    </submittedName>
</protein>
<comment type="caution">
    <text evidence="1">The sequence shown here is derived from an EMBL/GenBank/DDBJ whole genome shotgun (WGS) entry which is preliminary data.</text>
</comment>
<evidence type="ECO:0000313" key="2">
    <source>
        <dbReference type="Proteomes" id="UP001500393"/>
    </source>
</evidence>